<accession>A0AAU9FPG7</accession>
<name>A0AAU9FPG7_DROMD</name>
<evidence type="ECO:0000313" key="4">
    <source>
        <dbReference type="Proteomes" id="UP001500889"/>
    </source>
</evidence>
<feature type="compositionally biased region" description="Polar residues" evidence="1">
    <location>
        <begin position="195"/>
        <end position="205"/>
    </location>
</feature>
<feature type="region of interest" description="Disordered" evidence="1">
    <location>
        <begin position="308"/>
        <end position="375"/>
    </location>
</feature>
<keyword evidence="2" id="KW-0812">Transmembrane</keyword>
<sequence>MNSETQLEFQQEEDESLPDCCNRNGCLVRELLKLVLWCDRPKSVLALALLHVFINYAAKKSLICAVMLLTMIALTSSIFYDLYLCYKQFNEGDPIQAQPYMTLFLCPEWSTTLTQSLNMCLAKIPLIAGLQNPFLAFTLMNVFMYVYFVGNLVSGTTLATCGLDAADLAQKKIKQHKMEKQNIGEAHNEDLEPQGSESSTEPNNNQKETFALGFTLDSIDLNDTEDSLGLNDTVVYLGPNNTFELNDTPETIVLDDTQKSLVLNDTVKPSEPNKTFNLNDTQESVELHDSLESYLSKKIEESFGLNDTQESIEPNNSQDSSVLNDTQDNSGLNMTEEAFGSIFAQEPFEESFEPKNTQALFAETAQKDVKGETNQ</sequence>
<organism evidence="3 4">
    <name type="scientific">Drosophila madeirensis</name>
    <name type="common">Fruit fly</name>
    <dbReference type="NCBI Taxonomy" id="30013"/>
    <lineage>
        <taxon>Eukaryota</taxon>
        <taxon>Metazoa</taxon>
        <taxon>Ecdysozoa</taxon>
        <taxon>Arthropoda</taxon>
        <taxon>Hexapoda</taxon>
        <taxon>Insecta</taxon>
        <taxon>Pterygota</taxon>
        <taxon>Neoptera</taxon>
        <taxon>Endopterygota</taxon>
        <taxon>Diptera</taxon>
        <taxon>Brachycera</taxon>
        <taxon>Muscomorpha</taxon>
        <taxon>Ephydroidea</taxon>
        <taxon>Drosophilidae</taxon>
        <taxon>Drosophila</taxon>
        <taxon>Sophophora</taxon>
    </lineage>
</organism>
<proteinExistence type="predicted"/>
<evidence type="ECO:0000256" key="2">
    <source>
        <dbReference type="SAM" id="Phobius"/>
    </source>
</evidence>
<feature type="region of interest" description="Disordered" evidence="1">
    <location>
        <begin position="184"/>
        <end position="205"/>
    </location>
</feature>
<feature type="compositionally biased region" description="Polar residues" evidence="1">
    <location>
        <begin position="308"/>
        <end position="333"/>
    </location>
</feature>
<protein>
    <submittedName>
        <fullName evidence="3">Uncharacterized protein</fullName>
    </submittedName>
</protein>
<gene>
    <name evidence="3" type="ORF">DMAD_05966</name>
</gene>
<keyword evidence="2" id="KW-1133">Transmembrane helix</keyword>
<dbReference type="Proteomes" id="UP001500889">
    <property type="component" value="Chromosome J"/>
</dbReference>
<dbReference type="AlphaFoldDB" id="A0AAU9FPG7"/>
<evidence type="ECO:0000313" key="3">
    <source>
        <dbReference type="EMBL" id="BFF97582.1"/>
    </source>
</evidence>
<feature type="compositionally biased region" description="Basic and acidic residues" evidence="1">
    <location>
        <begin position="365"/>
        <end position="375"/>
    </location>
</feature>
<feature type="transmembrane region" description="Helical" evidence="2">
    <location>
        <begin position="62"/>
        <end position="80"/>
    </location>
</feature>
<keyword evidence="4" id="KW-1185">Reference proteome</keyword>
<dbReference type="EMBL" id="AP029265">
    <property type="protein sequence ID" value="BFF97582.1"/>
    <property type="molecule type" value="Genomic_DNA"/>
</dbReference>
<evidence type="ECO:0000256" key="1">
    <source>
        <dbReference type="SAM" id="MobiDB-lite"/>
    </source>
</evidence>
<reference evidence="3 4" key="1">
    <citation type="submission" date="2024-02" db="EMBL/GenBank/DDBJ databases">
        <title>A chromosome-level genome assembly of Drosophila madeirensis, a fruit fly species endemic to Madeira island.</title>
        <authorList>
            <person name="Tomihara K."/>
            <person name="Llopart A."/>
            <person name="Yamamoto D."/>
        </authorList>
    </citation>
    <scope>NUCLEOTIDE SEQUENCE [LARGE SCALE GENOMIC DNA]</scope>
    <source>
        <strain evidence="3 4">RF1</strain>
    </source>
</reference>
<keyword evidence="2" id="KW-0472">Membrane</keyword>